<dbReference type="Pfam" id="PF24845">
    <property type="entry name" value="DUF7721"/>
    <property type="match status" value="1"/>
</dbReference>
<evidence type="ECO:0000313" key="3">
    <source>
        <dbReference type="EMBL" id="KAF7311066.1"/>
    </source>
</evidence>
<accession>A0A8H6T6E3</accession>
<organism evidence="3 4">
    <name type="scientific">Mycena chlorophos</name>
    <name type="common">Agaric fungus</name>
    <name type="synonym">Agaricus chlorophos</name>
    <dbReference type="NCBI Taxonomy" id="658473"/>
    <lineage>
        <taxon>Eukaryota</taxon>
        <taxon>Fungi</taxon>
        <taxon>Dikarya</taxon>
        <taxon>Basidiomycota</taxon>
        <taxon>Agaricomycotina</taxon>
        <taxon>Agaricomycetes</taxon>
        <taxon>Agaricomycetidae</taxon>
        <taxon>Agaricales</taxon>
        <taxon>Marasmiineae</taxon>
        <taxon>Mycenaceae</taxon>
        <taxon>Mycena</taxon>
    </lineage>
</organism>
<proteinExistence type="predicted"/>
<name>A0A8H6T6E3_MYCCL</name>
<dbReference type="InterPro" id="IPR056138">
    <property type="entry name" value="DUF7721"/>
</dbReference>
<dbReference type="EMBL" id="JACAZE010000007">
    <property type="protein sequence ID" value="KAF7311066.1"/>
    <property type="molecule type" value="Genomic_DNA"/>
</dbReference>
<gene>
    <name evidence="3" type="ORF">HMN09_00650500</name>
</gene>
<evidence type="ECO:0000313" key="4">
    <source>
        <dbReference type="Proteomes" id="UP000613580"/>
    </source>
</evidence>
<feature type="compositionally biased region" description="Polar residues" evidence="1">
    <location>
        <begin position="72"/>
        <end position="83"/>
    </location>
</feature>
<keyword evidence="4" id="KW-1185">Reference proteome</keyword>
<reference evidence="3" key="1">
    <citation type="submission" date="2020-05" db="EMBL/GenBank/DDBJ databases">
        <title>Mycena genomes resolve the evolution of fungal bioluminescence.</title>
        <authorList>
            <person name="Tsai I.J."/>
        </authorList>
    </citation>
    <scope>NUCLEOTIDE SEQUENCE</scope>
    <source>
        <strain evidence="3">110903Hualien_Pintung</strain>
    </source>
</reference>
<evidence type="ECO:0000256" key="1">
    <source>
        <dbReference type="SAM" id="MobiDB-lite"/>
    </source>
</evidence>
<dbReference type="Proteomes" id="UP000613580">
    <property type="component" value="Unassembled WGS sequence"/>
</dbReference>
<feature type="domain" description="DUF7721" evidence="2">
    <location>
        <begin position="18"/>
        <end position="105"/>
    </location>
</feature>
<comment type="caution">
    <text evidence="3">The sequence shown here is derived from an EMBL/GenBank/DDBJ whole genome shotgun (WGS) entry which is preliminary data.</text>
</comment>
<evidence type="ECO:0000259" key="2">
    <source>
        <dbReference type="Pfam" id="PF24845"/>
    </source>
</evidence>
<dbReference type="AlphaFoldDB" id="A0A8H6T6E3"/>
<protein>
    <recommendedName>
        <fullName evidence="2">DUF7721 domain-containing protein</fullName>
    </recommendedName>
</protein>
<sequence length="171" mass="17797">MEQLLGIAQQFMSAQSHDQEETVSKAAQAGNPDDEHLYRQASEHVASHTEQHRPPSDEEAQAAKDAHAQIYKQGNNDNDSLQSMGADAVGGAVATQAIQAFLGSGGGNTNDLMAFAMKEASSLLGGNADPGFKGMVMQKAAMMVFKSQLSGGGGGGAMSMVSAHTCLRDRG</sequence>
<dbReference type="OrthoDB" id="3269666at2759"/>
<feature type="compositionally biased region" description="Basic and acidic residues" evidence="1">
    <location>
        <begin position="33"/>
        <end position="67"/>
    </location>
</feature>
<feature type="region of interest" description="Disordered" evidence="1">
    <location>
        <begin position="1"/>
        <end position="83"/>
    </location>
</feature>